<evidence type="ECO:0000256" key="2">
    <source>
        <dbReference type="SAM" id="MobiDB-lite"/>
    </source>
</evidence>
<dbReference type="PANTHER" id="PTHR10566">
    <property type="entry name" value="CHAPERONE-ACTIVITY OF BC1 COMPLEX CABC1 -RELATED"/>
    <property type="match status" value="1"/>
</dbReference>
<feature type="domain" description="ABC1 atypical kinase-like" evidence="3">
    <location>
        <begin position="268"/>
        <end position="484"/>
    </location>
</feature>
<dbReference type="SUPFAM" id="SSF56112">
    <property type="entry name" value="Protein kinase-like (PK-like)"/>
    <property type="match status" value="1"/>
</dbReference>
<comment type="similarity">
    <text evidence="1">Belongs to the protein kinase superfamily. ADCK protein kinase family.</text>
</comment>
<name>K8F6J8_9CHLO</name>
<feature type="compositionally biased region" description="Acidic residues" evidence="2">
    <location>
        <begin position="98"/>
        <end position="110"/>
    </location>
</feature>
<dbReference type="RefSeq" id="XP_007512613.1">
    <property type="nucleotide sequence ID" value="XM_007512551.1"/>
</dbReference>
<dbReference type="CDD" id="cd05121">
    <property type="entry name" value="ABC1_ADCK3-like"/>
    <property type="match status" value="1"/>
</dbReference>
<evidence type="ECO:0000259" key="3">
    <source>
        <dbReference type="Pfam" id="PF03109"/>
    </source>
</evidence>
<evidence type="ECO:0000313" key="5">
    <source>
        <dbReference type="Proteomes" id="UP000198341"/>
    </source>
</evidence>
<dbReference type="AlphaFoldDB" id="K8F6J8"/>
<dbReference type="eggNOG" id="KOG1235">
    <property type="taxonomic scope" value="Eukaryota"/>
</dbReference>
<dbReference type="InterPro" id="IPR050154">
    <property type="entry name" value="UbiB_kinase"/>
</dbReference>
<evidence type="ECO:0000313" key="4">
    <source>
        <dbReference type="EMBL" id="CCO17213.1"/>
    </source>
</evidence>
<reference evidence="4 5" key="1">
    <citation type="submission" date="2011-10" db="EMBL/GenBank/DDBJ databases">
        <authorList>
            <person name="Genoscope - CEA"/>
        </authorList>
    </citation>
    <scope>NUCLEOTIDE SEQUENCE [LARGE SCALE GENOMIC DNA]</scope>
    <source>
        <strain evidence="4 5">RCC 1105</strain>
    </source>
</reference>
<feature type="compositionally biased region" description="Basic and acidic residues" evidence="2">
    <location>
        <begin position="42"/>
        <end position="77"/>
    </location>
</feature>
<dbReference type="STRING" id="41875.K8F6J8"/>
<dbReference type="KEGG" id="bpg:Bathy06g04200"/>
<dbReference type="InterPro" id="IPR011009">
    <property type="entry name" value="Kinase-like_dom_sf"/>
</dbReference>
<dbReference type="Pfam" id="PF03109">
    <property type="entry name" value="ABC1"/>
    <property type="match status" value="1"/>
</dbReference>
<organism evidence="4 5">
    <name type="scientific">Bathycoccus prasinos</name>
    <dbReference type="NCBI Taxonomy" id="41875"/>
    <lineage>
        <taxon>Eukaryota</taxon>
        <taxon>Viridiplantae</taxon>
        <taxon>Chlorophyta</taxon>
        <taxon>Mamiellophyceae</taxon>
        <taxon>Mamiellales</taxon>
        <taxon>Bathycoccaceae</taxon>
        <taxon>Bathycoccus</taxon>
    </lineage>
</organism>
<dbReference type="InterPro" id="IPR004147">
    <property type="entry name" value="ABC1_dom"/>
</dbReference>
<sequence length="851" mass="95472">MRARKKSTRVRNWKKTTTSLLSHVRGKHKIGIISRQTKVKSLGKEEESGLKLLRDEEEYRSSDEDDNSWRKRDDGGRGGKTTSTIKRVKFANKQKFSEDEDEDEEDERGELEEQPFVIIKSTRDPTKRKEDAYDKLFANGAFDKKRLLRFFRRRPVRVAGRMTRIITVFRRLSRQWKSQDDWPMEKRTRAKLLREALSKLGPVFVKGGQTLSQRPDLIGEEAADALKSLQQENEPFEDAIAFQTVVEDLGHLGPLAENHPFQGYDPTLKPLFKSFGTSPIAAASLGQVYKAETWEGDRVAVKVQRPNVRKQVALDWTCWSLSLSALRRLWRSTNDLSVIADEVGSGVWQELDYISEANHADEFNRRHNWLGFVRAPKWFPKYTGPAGKARVLTTEWIEGAHIADLPQEKKLVMAQMAVEACVAQLVYTGFVHADPHEGNMMLDISDDSLVFLDFGLMAEVDGKIMEGFAKGIQSMISGDWRQLALVFQEVGFTPEVFEKRNPDDALRKKVPYVECTLDEIALAIKDQLESEAGGRSRFGALATGLARLSATYHFLTPPYIILLIRTFLTLEGIAAKADPNFNIYEAALPYAIRRAMAPATPDGFESMRRAWLTDANALNMDRLKEFLGGDDDESADSAKESASGRDGGSDVLMRPTEESEKLMARRRSEVLGGILGATEGAALRRISHDVDTGSLAAYLYSPEASGIRKQAVKMLSDILVKPTKGGTIFIDKKEQKEDSLDLPEWPESEEARKIRERQEIAARRAISVLLGTHLNRLWKYPIIAARLALSIAAITLKAFVLATQEICVDLCSSAASNALGVATFPFRVVRNLFNKNNKKSDSGDAPRTASV</sequence>
<evidence type="ECO:0000256" key="1">
    <source>
        <dbReference type="ARBA" id="ARBA00009670"/>
    </source>
</evidence>
<dbReference type="GeneID" id="19015401"/>
<dbReference type="OrthoDB" id="427480at2759"/>
<dbReference type="Proteomes" id="UP000198341">
    <property type="component" value="Chromosome 6"/>
</dbReference>
<gene>
    <name evidence="4" type="ORF">Bathy06g04200</name>
</gene>
<keyword evidence="5" id="KW-1185">Reference proteome</keyword>
<feature type="region of interest" description="Disordered" evidence="2">
    <location>
        <begin position="38"/>
        <end position="110"/>
    </location>
</feature>
<dbReference type="PANTHER" id="PTHR10566:SF123">
    <property type="entry name" value="PROTEIN KINASE SUPERFAMILY PROTEIN"/>
    <property type="match status" value="1"/>
</dbReference>
<dbReference type="EMBL" id="FO082273">
    <property type="protein sequence ID" value="CCO17213.1"/>
    <property type="molecule type" value="Genomic_DNA"/>
</dbReference>
<feature type="region of interest" description="Disordered" evidence="2">
    <location>
        <begin position="628"/>
        <end position="654"/>
    </location>
</feature>
<protein>
    <recommendedName>
        <fullName evidence="3">ABC1 atypical kinase-like domain-containing protein</fullName>
    </recommendedName>
</protein>
<proteinExistence type="inferred from homology"/>
<accession>K8F6J8</accession>